<feature type="transmembrane region" description="Helical" evidence="8">
    <location>
        <begin position="20"/>
        <end position="42"/>
    </location>
</feature>
<dbReference type="InterPro" id="IPR000276">
    <property type="entry name" value="GPCR_Rhodpsn"/>
</dbReference>
<proteinExistence type="predicted"/>
<feature type="transmembrane region" description="Helical" evidence="8">
    <location>
        <begin position="264"/>
        <end position="284"/>
    </location>
</feature>
<dbReference type="KEGG" id="aqu:109585400"/>
<keyword evidence="3 8" id="KW-1133">Transmembrane helix</keyword>
<dbReference type="PROSITE" id="PS50262">
    <property type="entry name" value="G_PROTEIN_RECEP_F1_2"/>
    <property type="match status" value="1"/>
</dbReference>
<evidence type="ECO:0000256" key="6">
    <source>
        <dbReference type="ARBA" id="ARBA00023170"/>
    </source>
</evidence>
<organism evidence="10 11">
    <name type="scientific">Amphimedon queenslandica</name>
    <name type="common">Sponge</name>
    <dbReference type="NCBI Taxonomy" id="400682"/>
    <lineage>
        <taxon>Eukaryota</taxon>
        <taxon>Metazoa</taxon>
        <taxon>Porifera</taxon>
        <taxon>Demospongiae</taxon>
        <taxon>Heteroscleromorpha</taxon>
        <taxon>Haplosclerida</taxon>
        <taxon>Niphatidae</taxon>
        <taxon>Amphimedon</taxon>
    </lineage>
</organism>
<dbReference type="PANTHER" id="PTHR45695:SF9">
    <property type="entry name" value="LEUCOKININ RECEPTOR"/>
    <property type="match status" value="1"/>
</dbReference>
<feature type="transmembrane region" description="Helical" evidence="8">
    <location>
        <begin position="112"/>
        <end position="130"/>
    </location>
</feature>
<evidence type="ECO:0000256" key="8">
    <source>
        <dbReference type="SAM" id="Phobius"/>
    </source>
</evidence>
<keyword evidence="11" id="KW-1185">Reference proteome</keyword>
<protein>
    <recommendedName>
        <fullName evidence="9">G-protein coupled receptors family 1 profile domain-containing protein</fullName>
    </recommendedName>
</protein>
<feature type="transmembrane region" description="Helical" evidence="8">
    <location>
        <begin position="139"/>
        <end position="160"/>
    </location>
</feature>
<dbReference type="GO" id="GO:0005886">
    <property type="term" value="C:plasma membrane"/>
    <property type="evidence" value="ECO:0007669"/>
    <property type="project" value="TreeGrafter"/>
</dbReference>
<evidence type="ECO:0000256" key="3">
    <source>
        <dbReference type="ARBA" id="ARBA00022989"/>
    </source>
</evidence>
<dbReference type="PANTHER" id="PTHR45695">
    <property type="entry name" value="LEUCOKININ RECEPTOR-RELATED"/>
    <property type="match status" value="1"/>
</dbReference>
<keyword evidence="7" id="KW-0807">Transducer</keyword>
<evidence type="ECO:0000256" key="1">
    <source>
        <dbReference type="ARBA" id="ARBA00004141"/>
    </source>
</evidence>
<evidence type="ECO:0000256" key="4">
    <source>
        <dbReference type="ARBA" id="ARBA00023040"/>
    </source>
</evidence>
<evidence type="ECO:0000313" key="10">
    <source>
        <dbReference type="EnsemblMetazoa" id="XP_019857029.1"/>
    </source>
</evidence>
<reference evidence="11" key="1">
    <citation type="journal article" date="2010" name="Nature">
        <title>The Amphimedon queenslandica genome and the evolution of animal complexity.</title>
        <authorList>
            <person name="Srivastava M."/>
            <person name="Simakov O."/>
            <person name="Chapman J."/>
            <person name="Fahey B."/>
            <person name="Gauthier M.E."/>
            <person name="Mitros T."/>
            <person name="Richards G.S."/>
            <person name="Conaco C."/>
            <person name="Dacre M."/>
            <person name="Hellsten U."/>
            <person name="Larroux C."/>
            <person name="Putnam N.H."/>
            <person name="Stanke M."/>
            <person name="Adamska M."/>
            <person name="Darling A."/>
            <person name="Degnan S.M."/>
            <person name="Oakley T.H."/>
            <person name="Plachetzki D.C."/>
            <person name="Zhai Y."/>
            <person name="Adamski M."/>
            <person name="Calcino A."/>
            <person name="Cummins S.F."/>
            <person name="Goodstein D.M."/>
            <person name="Harris C."/>
            <person name="Jackson D.J."/>
            <person name="Leys S.P."/>
            <person name="Shu S."/>
            <person name="Woodcroft B.J."/>
            <person name="Vervoort M."/>
            <person name="Kosik K.S."/>
            <person name="Manning G."/>
            <person name="Degnan B.M."/>
            <person name="Rokhsar D.S."/>
        </authorList>
    </citation>
    <scope>NUCLEOTIDE SEQUENCE [LARGE SCALE GENOMIC DNA]</scope>
</reference>
<evidence type="ECO:0000313" key="11">
    <source>
        <dbReference type="Proteomes" id="UP000007879"/>
    </source>
</evidence>
<evidence type="ECO:0000256" key="2">
    <source>
        <dbReference type="ARBA" id="ARBA00022692"/>
    </source>
</evidence>
<dbReference type="EnsemblMetazoa" id="XM_020001470.1">
    <property type="protein sequence ID" value="XP_019857029.1"/>
    <property type="gene ID" value="LOC109585400"/>
</dbReference>
<dbReference type="GeneID" id="109585400"/>
<evidence type="ECO:0000259" key="9">
    <source>
        <dbReference type="PROSITE" id="PS50262"/>
    </source>
</evidence>
<feature type="domain" description="G-protein coupled receptors family 1 profile" evidence="9">
    <location>
        <begin position="33"/>
        <end position="285"/>
    </location>
</feature>
<evidence type="ECO:0000256" key="5">
    <source>
        <dbReference type="ARBA" id="ARBA00023136"/>
    </source>
</evidence>
<dbReference type="Gene3D" id="1.20.1070.10">
    <property type="entry name" value="Rhodopsin 7-helix transmembrane proteins"/>
    <property type="match status" value="1"/>
</dbReference>
<dbReference type="CDD" id="cd00637">
    <property type="entry name" value="7tm_classA_rhodopsin-like"/>
    <property type="match status" value="1"/>
</dbReference>
<dbReference type="Pfam" id="PF00001">
    <property type="entry name" value="7tm_1"/>
    <property type="match status" value="1"/>
</dbReference>
<feature type="transmembrane region" description="Helical" evidence="8">
    <location>
        <begin position="185"/>
        <end position="208"/>
    </location>
</feature>
<name>A0AAN0JJ75_AMPQE</name>
<keyword evidence="6" id="KW-0675">Receptor</keyword>
<dbReference type="Proteomes" id="UP000007879">
    <property type="component" value="Unassembled WGS sequence"/>
</dbReference>
<comment type="subcellular location">
    <subcellularLocation>
        <location evidence="1">Membrane</location>
        <topology evidence="1">Multi-pass membrane protein</topology>
    </subcellularLocation>
</comment>
<dbReference type="GO" id="GO:0004930">
    <property type="term" value="F:G protein-coupled receptor activity"/>
    <property type="evidence" value="ECO:0007669"/>
    <property type="project" value="UniProtKB-KW"/>
</dbReference>
<keyword evidence="5 8" id="KW-0472">Membrane</keyword>
<dbReference type="InterPro" id="IPR017452">
    <property type="entry name" value="GPCR_Rhodpsn_7TM"/>
</dbReference>
<keyword evidence="2 8" id="KW-0812">Transmembrane</keyword>
<feature type="transmembrane region" description="Helical" evidence="8">
    <location>
        <begin position="232"/>
        <end position="258"/>
    </location>
</feature>
<evidence type="ECO:0000256" key="7">
    <source>
        <dbReference type="ARBA" id="ARBA00023224"/>
    </source>
</evidence>
<dbReference type="RefSeq" id="XP_019857029.1">
    <property type="nucleotide sequence ID" value="XM_020001470.1"/>
</dbReference>
<reference evidence="10" key="2">
    <citation type="submission" date="2024-06" db="UniProtKB">
        <authorList>
            <consortium name="EnsemblMetazoa"/>
        </authorList>
    </citation>
    <scope>IDENTIFICATION</scope>
</reference>
<sequence length="313" mass="34840">MDIHGLNYTLGEDVNGPLLAAVLAIEMIAALIVNAFVLVATFSQCKSLKLPSTILFTSLIMIHYVIALIYIPSWLISAAYGEWIFGSTIQVKEATCKFAGFILNYTLQLKNFTLAAISVDRWLFIVKPIFYKQYMKAKVAVVLAVIIWIVSALLNIPPFFGMGKFVFSPFGCCQPQYIGEVGYSIIRLAFILIVICIMVIASISTCCFTRRFIREHAQLADESAYVSKDRKIIGIFGAMLVAYGICYTPAIIVIFIGLFYDVKAATFTAVLIFSLTLIIINPIIQSIFRPDLKKVIVKLCSICQEFHHSPEPG</sequence>
<feature type="transmembrane region" description="Helical" evidence="8">
    <location>
        <begin position="54"/>
        <end position="76"/>
    </location>
</feature>
<dbReference type="AlphaFoldDB" id="A0AAN0JJ75"/>
<dbReference type="PRINTS" id="PR00237">
    <property type="entry name" value="GPCRRHODOPSN"/>
</dbReference>
<dbReference type="SUPFAM" id="SSF81321">
    <property type="entry name" value="Family A G protein-coupled receptor-like"/>
    <property type="match status" value="1"/>
</dbReference>
<accession>A0AAN0JJ75</accession>
<keyword evidence="4" id="KW-0297">G-protein coupled receptor</keyword>